<protein>
    <submittedName>
        <fullName evidence="9">MFS family permease</fullName>
    </submittedName>
</protein>
<keyword evidence="5 7" id="KW-1133">Transmembrane helix</keyword>
<feature type="transmembrane region" description="Helical" evidence="7">
    <location>
        <begin position="367"/>
        <end position="385"/>
    </location>
</feature>
<keyword evidence="2" id="KW-0813">Transport</keyword>
<name>A0A7Z0EHX1_9ACTN</name>
<dbReference type="PROSITE" id="PS50850">
    <property type="entry name" value="MFS"/>
    <property type="match status" value="1"/>
</dbReference>
<dbReference type="GO" id="GO:0005886">
    <property type="term" value="C:plasma membrane"/>
    <property type="evidence" value="ECO:0007669"/>
    <property type="project" value="UniProtKB-SubCell"/>
</dbReference>
<dbReference type="InterPro" id="IPR010290">
    <property type="entry name" value="TM_effector"/>
</dbReference>
<keyword evidence="6 7" id="KW-0472">Membrane</keyword>
<evidence type="ECO:0000256" key="4">
    <source>
        <dbReference type="ARBA" id="ARBA00022692"/>
    </source>
</evidence>
<feature type="transmembrane region" description="Helical" evidence="7">
    <location>
        <begin position="272"/>
        <end position="291"/>
    </location>
</feature>
<evidence type="ECO:0000256" key="7">
    <source>
        <dbReference type="SAM" id="Phobius"/>
    </source>
</evidence>
<feature type="domain" description="Major facilitator superfamily (MFS) profile" evidence="8">
    <location>
        <begin position="237"/>
        <end position="426"/>
    </location>
</feature>
<accession>A0A7Z0EHX1</accession>
<dbReference type="AlphaFoldDB" id="A0A7Z0EHX1"/>
<evidence type="ECO:0000256" key="1">
    <source>
        <dbReference type="ARBA" id="ARBA00004651"/>
    </source>
</evidence>
<dbReference type="RefSeq" id="WP_179819991.1">
    <property type="nucleotide sequence ID" value="NZ_JACCFS010000001.1"/>
</dbReference>
<dbReference type="Gene3D" id="1.20.1250.20">
    <property type="entry name" value="MFS general substrate transporter like domains"/>
    <property type="match status" value="1"/>
</dbReference>
<evidence type="ECO:0000313" key="9">
    <source>
        <dbReference type="EMBL" id="NYJ32262.1"/>
    </source>
</evidence>
<feature type="transmembrane region" description="Helical" evidence="7">
    <location>
        <begin position="236"/>
        <end position="260"/>
    </location>
</feature>
<keyword evidence="4 7" id="KW-0812">Transmembrane</keyword>
<reference evidence="9 10" key="1">
    <citation type="submission" date="2020-07" db="EMBL/GenBank/DDBJ databases">
        <title>Sequencing the genomes of 1000 actinobacteria strains.</title>
        <authorList>
            <person name="Klenk H.-P."/>
        </authorList>
    </citation>
    <scope>NUCLEOTIDE SEQUENCE [LARGE SCALE GENOMIC DNA]</scope>
    <source>
        <strain evidence="9 10">DSM 44442</strain>
    </source>
</reference>
<dbReference type="PANTHER" id="PTHR23513:SF6">
    <property type="entry name" value="MAJOR FACILITATOR SUPERFAMILY ASSOCIATED DOMAIN-CONTAINING PROTEIN"/>
    <property type="match status" value="1"/>
</dbReference>
<evidence type="ECO:0000256" key="2">
    <source>
        <dbReference type="ARBA" id="ARBA00022448"/>
    </source>
</evidence>
<dbReference type="InterPro" id="IPR020846">
    <property type="entry name" value="MFS_dom"/>
</dbReference>
<evidence type="ECO:0000313" key="10">
    <source>
        <dbReference type="Proteomes" id="UP000572051"/>
    </source>
</evidence>
<dbReference type="SUPFAM" id="SSF103473">
    <property type="entry name" value="MFS general substrate transporter"/>
    <property type="match status" value="1"/>
</dbReference>
<feature type="transmembrane region" description="Helical" evidence="7">
    <location>
        <begin position="327"/>
        <end position="346"/>
    </location>
</feature>
<proteinExistence type="predicted"/>
<feature type="transmembrane region" description="Helical" evidence="7">
    <location>
        <begin position="303"/>
        <end position="321"/>
    </location>
</feature>
<dbReference type="PANTHER" id="PTHR23513">
    <property type="entry name" value="INTEGRAL MEMBRANE EFFLUX PROTEIN-RELATED"/>
    <property type="match status" value="1"/>
</dbReference>
<evidence type="ECO:0000256" key="6">
    <source>
        <dbReference type="ARBA" id="ARBA00023136"/>
    </source>
</evidence>
<evidence type="ECO:0000256" key="3">
    <source>
        <dbReference type="ARBA" id="ARBA00022475"/>
    </source>
</evidence>
<dbReference type="InterPro" id="IPR036259">
    <property type="entry name" value="MFS_trans_sf"/>
</dbReference>
<gene>
    <name evidence="9" type="ORF">HNR10_000143</name>
</gene>
<evidence type="ECO:0000259" key="8">
    <source>
        <dbReference type="PROSITE" id="PS50850"/>
    </source>
</evidence>
<evidence type="ECO:0000256" key="5">
    <source>
        <dbReference type="ARBA" id="ARBA00022989"/>
    </source>
</evidence>
<dbReference type="Proteomes" id="UP000572051">
    <property type="component" value="Unassembled WGS sequence"/>
</dbReference>
<sequence>MFSSPQSDESDDGPDTATTASLGGRFWRLWGASALSNLADGVLKVALPLAALRFTDSPTLIAGVTFALTVPWLLCALPAGALADRVDRRAAMLGANIARGLALTVLALVLASGAASIWTLYAVALCVGVAETVYDTAAQSILPQVVPRRRLSAANGRLHAAELTAQQFVGPPLGGLLVALGLVAAFAAPAGLWLAALGVLVTVGGRYRVARAAPAPLRTDIAEGLRFLWDHRLLRTLAVMVGVSNFATNAAFAVLVLYAVGPDSALGLTEPGYGLLMTATAVGSLLGALGADRVERLLGRARALWLTVPTFALLVGVPGLSTNPYTVAAGLLVGGVGIAVWNVITVSLRQRAVPAALLGRVNSAYRLLAWGTMPLGAAAGGLLAQLLGVRAVFAVMALLVLTLLVPMARLDRASLEEDGGAGDGCR</sequence>
<keyword evidence="10" id="KW-1185">Reference proteome</keyword>
<keyword evidence="3" id="KW-1003">Cell membrane</keyword>
<feature type="transmembrane region" description="Helical" evidence="7">
    <location>
        <begin position="101"/>
        <end position="124"/>
    </location>
</feature>
<feature type="transmembrane region" description="Helical" evidence="7">
    <location>
        <begin position="176"/>
        <end position="201"/>
    </location>
</feature>
<dbReference type="GO" id="GO:0022857">
    <property type="term" value="F:transmembrane transporter activity"/>
    <property type="evidence" value="ECO:0007669"/>
    <property type="project" value="InterPro"/>
</dbReference>
<dbReference type="CDD" id="cd06173">
    <property type="entry name" value="MFS_MefA_like"/>
    <property type="match status" value="1"/>
</dbReference>
<feature type="transmembrane region" description="Helical" evidence="7">
    <location>
        <begin position="60"/>
        <end position="80"/>
    </location>
</feature>
<dbReference type="Pfam" id="PF05977">
    <property type="entry name" value="MFS_3"/>
    <property type="match status" value="1"/>
</dbReference>
<comment type="caution">
    <text evidence="9">The sequence shown here is derived from an EMBL/GenBank/DDBJ whole genome shotgun (WGS) entry which is preliminary data.</text>
</comment>
<comment type="subcellular location">
    <subcellularLocation>
        <location evidence="1">Cell membrane</location>
        <topology evidence="1">Multi-pass membrane protein</topology>
    </subcellularLocation>
</comment>
<dbReference type="EMBL" id="JACCFS010000001">
    <property type="protein sequence ID" value="NYJ32262.1"/>
    <property type="molecule type" value="Genomic_DNA"/>
</dbReference>
<organism evidence="9 10">
    <name type="scientific">Nocardiopsis aegyptia</name>
    <dbReference type="NCBI Taxonomy" id="220378"/>
    <lineage>
        <taxon>Bacteria</taxon>
        <taxon>Bacillati</taxon>
        <taxon>Actinomycetota</taxon>
        <taxon>Actinomycetes</taxon>
        <taxon>Streptosporangiales</taxon>
        <taxon>Nocardiopsidaceae</taxon>
        <taxon>Nocardiopsis</taxon>
    </lineage>
</organism>